<accession>A0A3B0VMA6</accession>
<reference evidence="3" key="1">
    <citation type="submission" date="2018-06" db="EMBL/GenBank/DDBJ databases">
        <authorList>
            <person name="Zhirakovskaya E."/>
        </authorList>
    </citation>
    <scope>NUCLEOTIDE SEQUENCE</scope>
</reference>
<evidence type="ECO:0008006" key="4">
    <source>
        <dbReference type="Google" id="ProtNLM"/>
    </source>
</evidence>
<gene>
    <name evidence="3" type="ORF">MNBD_CPR01-170</name>
</gene>
<keyword evidence="2" id="KW-1133">Transmembrane helix</keyword>
<protein>
    <recommendedName>
        <fullName evidence="4">DUF1003 domain-containing protein</fullName>
    </recommendedName>
</protein>
<evidence type="ECO:0000313" key="3">
    <source>
        <dbReference type="EMBL" id="VAW32754.1"/>
    </source>
</evidence>
<organism evidence="3">
    <name type="scientific">hydrothermal vent metagenome</name>
    <dbReference type="NCBI Taxonomy" id="652676"/>
    <lineage>
        <taxon>unclassified sequences</taxon>
        <taxon>metagenomes</taxon>
        <taxon>ecological metagenomes</taxon>
    </lineage>
</organism>
<keyword evidence="2" id="KW-0812">Transmembrane</keyword>
<feature type="transmembrane region" description="Helical" evidence="2">
    <location>
        <begin position="18"/>
        <end position="43"/>
    </location>
</feature>
<feature type="region of interest" description="Disordered" evidence="1">
    <location>
        <begin position="100"/>
        <end position="119"/>
    </location>
</feature>
<name>A0A3B0VMA6_9ZZZZ</name>
<evidence type="ECO:0000256" key="2">
    <source>
        <dbReference type="SAM" id="Phobius"/>
    </source>
</evidence>
<proteinExistence type="predicted"/>
<feature type="compositionally biased region" description="Acidic residues" evidence="1">
    <location>
        <begin position="100"/>
        <end position="112"/>
    </location>
</feature>
<dbReference type="AlphaFoldDB" id="A0A3B0VMA6"/>
<dbReference type="EMBL" id="UOEV01000064">
    <property type="protein sequence ID" value="VAW32754.1"/>
    <property type="molecule type" value="Genomic_DNA"/>
</dbReference>
<keyword evidence="2" id="KW-0472">Membrane</keyword>
<feature type="transmembrane region" description="Helical" evidence="2">
    <location>
        <begin position="49"/>
        <end position="71"/>
    </location>
</feature>
<evidence type="ECO:0000256" key="1">
    <source>
        <dbReference type="SAM" id="MobiDB-lite"/>
    </source>
</evidence>
<sequence length="145" mass="16561">MTTPAPTQGREQMPIDKLIIWIGSISSIVVHTIIFIFFFALSLFGIMSWQLMLLVLTTTVSLEAIYLAIFIQLTVNRNARELQEVSEDIDEISEDIDEIGEDIDEMSEEDERDSVTRARQEEALDVLTNDVRRVLSDLEALKQSR</sequence>